<dbReference type="SUPFAM" id="SSF51735">
    <property type="entry name" value="NAD(P)-binding Rossmann-fold domains"/>
    <property type="match status" value="1"/>
</dbReference>
<dbReference type="GO" id="GO:0030497">
    <property type="term" value="P:fatty acid elongation"/>
    <property type="evidence" value="ECO:0007669"/>
    <property type="project" value="TreeGrafter"/>
</dbReference>
<evidence type="ECO:0000313" key="5">
    <source>
        <dbReference type="Proteomes" id="UP000638848"/>
    </source>
</evidence>
<dbReference type="AlphaFoldDB" id="A0A917GJ36"/>
<evidence type="ECO:0000313" key="4">
    <source>
        <dbReference type="EMBL" id="GGG47456.1"/>
    </source>
</evidence>
<dbReference type="Pfam" id="PF13561">
    <property type="entry name" value="adh_short_C2"/>
    <property type="match status" value="1"/>
</dbReference>
<dbReference type="EMBL" id="BMEQ01000002">
    <property type="protein sequence ID" value="GGG47456.1"/>
    <property type="molecule type" value="Genomic_DNA"/>
</dbReference>
<dbReference type="CDD" id="cd05233">
    <property type="entry name" value="SDR_c"/>
    <property type="match status" value="1"/>
</dbReference>
<dbReference type="FunFam" id="3.40.50.720:FF:000084">
    <property type="entry name" value="Short-chain dehydrogenase reductase"/>
    <property type="match status" value="1"/>
</dbReference>
<dbReference type="RefSeq" id="WP_188534455.1">
    <property type="nucleotide sequence ID" value="NZ_BMEQ01000002.1"/>
</dbReference>
<evidence type="ECO:0000256" key="1">
    <source>
        <dbReference type="ARBA" id="ARBA00006484"/>
    </source>
</evidence>
<dbReference type="PRINTS" id="PR00080">
    <property type="entry name" value="SDRFAMILY"/>
</dbReference>
<keyword evidence="2" id="KW-0560">Oxidoreductase</keyword>
<feature type="compositionally biased region" description="Low complexity" evidence="3">
    <location>
        <begin position="1"/>
        <end position="11"/>
    </location>
</feature>
<organism evidence="4 5">
    <name type="scientific">Kocuria dechangensis</name>
    <dbReference type="NCBI Taxonomy" id="1176249"/>
    <lineage>
        <taxon>Bacteria</taxon>
        <taxon>Bacillati</taxon>
        <taxon>Actinomycetota</taxon>
        <taxon>Actinomycetes</taxon>
        <taxon>Micrococcales</taxon>
        <taxon>Micrococcaceae</taxon>
        <taxon>Kocuria</taxon>
    </lineage>
</organism>
<dbReference type="InterPro" id="IPR020904">
    <property type="entry name" value="Sc_DH/Rdtase_CS"/>
</dbReference>
<name>A0A917GJ36_9MICC</name>
<dbReference type="InterPro" id="IPR036291">
    <property type="entry name" value="NAD(P)-bd_dom_sf"/>
</dbReference>
<dbReference type="PROSITE" id="PS00061">
    <property type="entry name" value="ADH_SHORT"/>
    <property type="match status" value="1"/>
</dbReference>
<gene>
    <name evidence="4" type="ORF">GCM10011374_07320</name>
</gene>
<proteinExistence type="inferred from homology"/>
<accession>A0A917GJ36</accession>
<dbReference type="Proteomes" id="UP000638848">
    <property type="component" value="Unassembled WGS sequence"/>
</dbReference>
<reference evidence="4" key="1">
    <citation type="journal article" date="2014" name="Int. J. Syst. Evol. Microbiol.">
        <title>Complete genome sequence of Corynebacterium casei LMG S-19264T (=DSM 44701T), isolated from a smear-ripened cheese.</title>
        <authorList>
            <consortium name="US DOE Joint Genome Institute (JGI-PGF)"/>
            <person name="Walter F."/>
            <person name="Albersmeier A."/>
            <person name="Kalinowski J."/>
            <person name="Ruckert C."/>
        </authorList>
    </citation>
    <scope>NUCLEOTIDE SEQUENCE</scope>
    <source>
        <strain evidence="4">CGMCC 1.12187</strain>
    </source>
</reference>
<dbReference type="InterPro" id="IPR002347">
    <property type="entry name" value="SDR_fam"/>
</dbReference>
<sequence>MTTTTGTTTSTIPPVPGAGPSGVPEERRLQKLGELFDVRGLGVVVTGGGSGLGLRMGTALAEAGAHVTLLDVVGDRLDEARTDLAEQGLQVDVAVADITDFDQLDALFDRLEHSEHGLHVVFANAGISAGIGPRLRTGRITDLDRERWQQVLDVNLTGAVNTMSAAARHLNTGYGRIVVTSSVGGIRADPMVGYAYASTKAGVVGLVRNAALELAHRGITVNAVAPGLFETNIRKANPAAEAMTADFVKVSALKRSAQLPELEGLAVYVASPASSYVTGAVLNIDGGGQHVGPNDVEL</sequence>
<feature type="region of interest" description="Disordered" evidence="3">
    <location>
        <begin position="1"/>
        <end position="24"/>
    </location>
</feature>
<comment type="similarity">
    <text evidence="1">Belongs to the short-chain dehydrogenases/reductases (SDR) family.</text>
</comment>
<dbReference type="GO" id="GO:0016616">
    <property type="term" value="F:oxidoreductase activity, acting on the CH-OH group of donors, NAD or NADP as acceptor"/>
    <property type="evidence" value="ECO:0007669"/>
    <property type="project" value="TreeGrafter"/>
</dbReference>
<dbReference type="PANTHER" id="PTHR42760">
    <property type="entry name" value="SHORT-CHAIN DEHYDROGENASES/REDUCTASES FAMILY MEMBER"/>
    <property type="match status" value="1"/>
</dbReference>
<evidence type="ECO:0000256" key="3">
    <source>
        <dbReference type="SAM" id="MobiDB-lite"/>
    </source>
</evidence>
<protein>
    <submittedName>
        <fullName evidence="4">Short-chain dehydrogenase</fullName>
    </submittedName>
</protein>
<keyword evidence="5" id="KW-1185">Reference proteome</keyword>
<dbReference type="PANTHER" id="PTHR42760:SF40">
    <property type="entry name" value="3-OXOACYL-[ACYL-CARRIER-PROTEIN] REDUCTASE, CHLOROPLASTIC"/>
    <property type="match status" value="1"/>
</dbReference>
<dbReference type="Gene3D" id="3.40.50.720">
    <property type="entry name" value="NAD(P)-binding Rossmann-like Domain"/>
    <property type="match status" value="1"/>
</dbReference>
<evidence type="ECO:0000256" key="2">
    <source>
        <dbReference type="ARBA" id="ARBA00023002"/>
    </source>
</evidence>
<reference evidence="4" key="2">
    <citation type="submission" date="2020-09" db="EMBL/GenBank/DDBJ databases">
        <authorList>
            <person name="Sun Q."/>
            <person name="Zhou Y."/>
        </authorList>
    </citation>
    <scope>NUCLEOTIDE SEQUENCE</scope>
    <source>
        <strain evidence="4">CGMCC 1.12187</strain>
    </source>
</reference>
<dbReference type="PRINTS" id="PR00081">
    <property type="entry name" value="GDHRDH"/>
</dbReference>
<comment type="caution">
    <text evidence="4">The sequence shown here is derived from an EMBL/GenBank/DDBJ whole genome shotgun (WGS) entry which is preliminary data.</text>
</comment>